<organism evidence="1 2">
    <name type="scientific">Actinokineospora auranticolor</name>
    <dbReference type="NCBI Taxonomy" id="155976"/>
    <lineage>
        <taxon>Bacteria</taxon>
        <taxon>Bacillati</taxon>
        <taxon>Actinomycetota</taxon>
        <taxon>Actinomycetes</taxon>
        <taxon>Pseudonocardiales</taxon>
        <taxon>Pseudonocardiaceae</taxon>
        <taxon>Actinokineospora</taxon>
    </lineage>
</organism>
<dbReference type="Proteomes" id="UP000239203">
    <property type="component" value="Unassembled WGS sequence"/>
</dbReference>
<dbReference type="RefSeq" id="WP_104481801.1">
    <property type="nucleotide sequence ID" value="NZ_CP154825.1"/>
</dbReference>
<dbReference type="AlphaFoldDB" id="A0A2S6GHM3"/>
<dbReference type="EMBL" id="PTIX01000018">
    <property type="protein sequence ID" value="PPK64732.1"/>
    <property type="molecule type" value="Genomic_DNA"/>
</dbReference>
<protein>
    <submittedName>
        <fullName evidence="1">Uncharacterized protein</fullName>
    </submittedName>
</protein>
<evidence type="ECO:0000313" key="2">
    <source>
        <dbReference type="Proteomes" id="UP000239203"/>
    </source>
</evidence>
<proteinExistence type="predicted"/>
<evidence type="ECO:0000313" key="1">
    <source>
        <dbReference type="EMBL" id="PPK64732.1"/>
    </source>
</evidence>
<reference evidence="1 2" key="1">
    <citation type="submission" date="2018-02" db="EMBL/GenBank/DDBJ databases">
        <title>Genomic Encyclopedia of Archaeal and Bacterial Type Strains, Phase II (KMG-II): from individual species to whole genera.</title>
        <authorList>
            <person name="Goeker M."/>
        </authorList>
    </citation>
    <scope>NUCLEOTIDE SEQUENCE [LARGE SCALE GENOMIC DNA]</scope>
    <source>
        <strain evidence="1 2">YU 961-1</strain>
    </source>
</reference>
<comment type="caution">
    <text evidence="1">The sequence shown here is derived from an EMBL/GenBank/DDBJ whole genome shotgun (WGS) entry which is preliminary data.</text>
</comment>
<name>A0A2S6GHM3_9PSEU</name>
<gene>
    <name evidence="1" type="ORF">CLV40_118122</name>
</gene>
<accession>A0A2S6GHM3</accession>
<sequence>MPSNPNVEVWLQVPADCDMSYQVTNADDIEFTLDGFSLVVEGASLRRFVTMSEGALTELAQAQAEYAEAARA</sequence>
<keyword evidence="2" id="KW-1185">Reference proteome</keyword>